<protein>
    <recommendedName>
        <fullName evidence="4">G protein-coupled receptor</fullName>
    </recommendedName>
</protein>
<keyword evidence="1" id="KW-0472">Membrane</keyword>
<feature type="transmembrane region" description="Helical" evidence="1">
    <location>
        <begin position="95"/>
        <end position="113"/>
    </location>
</feature>
<name>A0AAV5W4B3_9BILA</name>
<gene>
    <name evidence="2" type="ORF">PFISCL1PPCAC_16822</name>
</gene>
<evidence type="ECO:0008006" key="4">
    <source>
        <dbReference type="Google" id="ProtNLM"/>
    </source>
</evidence>
<proteinExistence type="predicted"/>
<organism evidence="2 3">
    <name type="scientific">Pristionchus fissidentatus</name>
    <dbReference type="NCBI Taxonomy" id="1538716"/>
    <lineage>
        <taxon>Eukaryota</taxon>
        <taxon>Metazoa</taxon>
        <taxon>Ecdysozoa</taxon>
        <taxon>Nematoda</taxon>
        <taxon>Chromadorea</taxon>
        <taxon>Rhabditida</taxon>
        <taxon>Rhabditina</taxon>
        <taxon>Diplogasteromorpha</taxon>
        <taxon>Diplogasteroidea</taxon>
        <taxon>Neodiplogasteridae</taxon>
        <taxon>Pristionchus</taxon>
    </lineage>
</organism>
<feature type="non-terminal residue" evidence="2">
    <location>
        <position position="246"/>
    </location>
</feature>
<evidence type="ECO:0000256" key="1">
    <source>
        <dbReference type="SAM" id="Phobius"/>
    </source>
</evidence>
<feature type="non-terminal residue" evidence="2">
    <location>
        <position position="1"/>
    </location>
</feature>
<keyword evidence="3" id="KW-1185">Reference proteome</keyword>
<reference evidence="2" key="1">
    <citation type="submission" date="2023-10" db="EMBL/GenBank/DDBJ databases">
        <title>Genome assembly of Pristionchus species.</title>
        <authorList>
            <person name="Yoshida K."/>
            <person name="Sommer R.J."/>
        </authorList>
    </citation>
    <scope>NUCLEOTIDE SEQUENCE</scope>
    <source>
        <strain evidence="2">RS5133</strain>
    </source>
</reference>
<dbReference type="Proteomes" id="UP001432322">
    <property type="component" value="Unassembled WGS sequence"/>
</dbReference>
<keyword evidence="1" id="KW-0812">Transmembrane</keyword>
<evidence type="ECO:0000313" key="3">
    <source>
        <dbReference type="Proteomes" id="UP001432322"/>
    </source>
</evidence>
<feature type="transmembrane region" description="Helical" evidence="1">
    <location>
        <begin position="125"/>
        <end position="150"/>
    </location>
</feature>
<evidence type="ECO:0000313" key="2">
    <source>
        <dbReference type="EMBL" id="GMT25525.1"/>
    </source>
</evidence>
<sequence length="246" mass="26204">ALWPARTPSSVRRSLPPTPLHQVHSNCQAACPVGQVSIDNCYRNPPSFPSRAGYVFNLLLALVTLINFIVALLVLRRLARSISASALVAHSLWKCLQLILLAPSCTVLTIALIKDGHLGDARRSPAPAIFILSVCWVYGIFCGGAVWQLASLGRRLWKRKAAAGYPFSRASSMHSVISFISADGGDDYSVAGEATRDAGASDKVSPRSAGKAHDASTMPLVVPMSDFNSIPSSQASALLQPYSPPP</sequence>
<keyword evidence="1" id="KW-1133">Transmembrane helix</keyword>
<feature type="transmembrane region" description="Helical" evidence="1">
    <location>
        <begin position="54"/>
        <end position="75"/>
    </location>
</feature>
<comment type="caution">
    <text evidence="2">The sequence shown here is derived from an EMBL/GenBank/DDBJ whole genome shotgun (WGS) entry which is preliminary data.</text>
</comment>
<dbReference type="EMBL" id="BTSY01000004">
    <property type="protein sequence ID" value="GMT25525.1"/>
    <property type="molecule type" value="Genomic_DNA"/>
</dbReference>
<accession>A0AAV5W4B3</accession>
<dbReference type="AlphaFoldDB" id="A0AAV5W4B3"/>